<organism evidence="1 2">
    <name type="scientific">Cyanophage S-RIM50</name>
    <dbReference type="NCBI Taxonomy" id="687803"/>
    <lineage>
        <taxon>Viruses</taxon>
        <taxon>Duplodnaviria</taxon>
        <taxon>Heunggongvirae</taxon>
        <taxon>Uroviricota</taxon>
        <taxon>Caudoviricetes</taxon>
        <taxon>Pantevenvirales</taxon>
        <taxon>Kyanoviridae</taxon>
        <taxon>Neptunevirus</taxon>
        <taxon>Neptunevirus srim50</taxon>
    </lineage>
</organism>
<proteinExistence type="predicted"/>
<reference evidence="1 2" key="1">
    <citation type="submission" date="2016-01" db="EMBL/GenBank/DDBJ databases">
        <title>The genomic content and context of auxiliary metabolic genes in marine cyanophages.</title>
        <authorList>
            <person name="Marston M.F."/>
            <person name="Martiny J.B.H."/>
            <person name="Crummett L.T."/>
        </authorList>
    </citation>
    <scope>NUCLEOTIDE SEQUENCE [LARGE SCALE GENOMIC DNA]</scope>
    <source>
        <strain evidence="1">RW_29_0704</strain>
    </source>
</reference>
<accession>A0A127KLB0</accession>
<dbReference type="Gene3D" id="2.60.120.620">
    <property type="entry name" value="q2cbj1_9rhob like domain"/>
    <property type="match status" value="1"/>
</dbReference>
<protein>
    <submittedName>
        <fullName evidence="1">Uncharacterized protein</fullName>
    </submittedName>
</protein>
<dbReference type="GeneID" id="29124049"/>
<dbReference type="RefSeq" id="YP_009302126.1">
    <property type="nucleotide sequence ID" value="NC_031242.1"/>
</dbReference>
<dbReference type="Pfam" id="PF13759">
    <property type="entry name" value="2OG-FeII_Oxy_5"/>
    <property type="match status" value="1"/>
</dbReference>
<name>A0A127KLB0_9CAUD</name>
<dbReference type="Proteomes" id="UP000201797">
    <property type="component" value="Segment"/>
</dbReference>
<dbReference type="KEGG" id="vg:29124049"/>
<gene>
    <name evidence="1" type="ORF">R290704_045</name>
</gene>
<dbReference type="OrthoDB" id="23426at10239"/>
<dbReference type="EMBL" id="KU594605">
    <property type="protein sequence ID" value="AMO42827.1"/>
    <property type="molecule type" value="Genomic_DNA"/>
</dbReference>
<evidence type="ECO:0000313" key="2">
    <source>
        <dbReference type="Proteomes" id="UP000201797"/>
    </source>
</evidence>
<keyword evidence="2" id="KW-1185">Reference proteome</keyword>
<evidence type="ECO:0000313" key="1">
    <source>
        <dbReference type="EMBL" id="AMO42827.1"/>
    </source>
</evidence>
<dbReference type="NCBIfam" id="TIGR02466">
    <property type="entry name" value="TIGR02466 family protein"/>
    <property type="match status" value="1"/>
</dbReference>
<dbReference type="InterPro" id="IPR012668">
    <property type="entry name" value="CHP02466"/>
</dbReference>
<sequence>MSKVHTIFPKTIYECENILTEELEKLSTFCTTQFEYSRTPLLNVPSTHKVDDKLHTYTETKKLVDEICMHTVAYCHHLGYTTEEISDLKIVNMWTNVSSKGDYIFPHVHSDSFISGVYYIECGEDEIVFFNNPNEIMDRRPTNKNEYNYDHYKFSCNPGKLLLFKSNMLHGTHAQNSKRKIAISFNIR</sequence>